<protein>
    <submittedName>
        <fullName evidence="1">Uncharacterized protein</fullName>
    </submittedName>
</protein>
<name>A0A6C0EUP0_9ZZZZ</name>
<evidence type="ECO:0000313" key="1">
    <source>
        <dbReference type="EMBL" id="QHT32904.1"/>
    </source>
</evidence>
<sequence>MNIEKLLKALDNEDNAQICKMTTSQLEDIKLDVLEELELSHNVIKDYMKKLRLYKYVDEINDIKHGKFIRWIPLTDPDNLILTQGGVVCDILITDIGVSVLCKNFAHKHFQIKFDECQIFQKLTGEEQVLLSALNHLSK</sequence>
<dbReference type="AlphaFoldDB" id="A0A6C0EUP0"/>
<proteinExistence type="predicted"/>
<accession>A0A6C0EUP0</accession>
<reference evidence="1" key="1">
    <citation type="journal article" date="2020" name="Nature">
        <title>Giant virus diversity and host interactions through global metagenomics.</title>
        <authorList>
            <person name="Schulz F."/>
            <person name="Roux S."/>
            <person name="Paez-Espino D."/>
            <person name="Jungbluth S."/>
            <person name="Walsh D.A."/>
            <person name="Denef V.J."/>
            <person name="McMahon K.D."/>
            <person name="Konstantinidis K.T."/>
            <person name="Eloe-Fadrosh E.A."/>
            <person name="Kyrpides N.C."/>
            <person name="Woyke T."/>
        </authorList>
    </citation>
    <scope>NUCLEOTIDE SEQUENCE</scope>
    <source>
        <strain evidence="1">GVMAG-M-3300009161-30</strain>
    </source>
</reference>
<organism evidence="1">
    <name type="scientific">viral metagenome</name>
    <dbReference type="NCBI Taxonomy" id="1070528"/>
    <lineage>
        <taxon>unclassified sequences</taxon>
        <taxon>metagenomes</taxon>
        <taxon>organismal metagenomes</taxon>
    </lineage>
</organism>
<dbReference type="EMBL" id="MN738954">
    <property type="protein sequence ID" value="QHT32904.1"/>
    <property type="molecule type" value="Genomic_DNA"/>
</dbReference>